<name>A0ABW5INU9_9BACT</name>
<dbReference type="InterPro" id="IPR016160">
    <property type="entry name" value="Ald_DH_CS_CYS"/>
</dbReference>
<organism evidence="7 8">
    <name type="scientific">Pontibacter locisalis</name>
    <dbReference type="NCBI Taxonomy" id="1719035"/>
    <lineage>
        <taxon>Bacteria</taxon>
        <taxon>Pseudomonadati</taxon>
        <taxon>Bacteroidota</taxon>
        <taxon>Cytophagia</taxon>
        <taxon>Cytophagales</taxon>
        <taxon>Hymenobacteraceae</taxon>
        <taxon>Pontibacter</taxon>
    </lineage>
</organism>
<reference evidence="8" key="1">
    <citation type="journal article" date="2019" name="Int. J. Syst. Evol. Microbiol.">
        <title>The Global Catalogue of Microorganisms (GCM) 10K type strain sequencing project: providing services to taxonomists for standard genome sequencing and annotation.</title>
        <authorList>
            <consortium name="The Broad Institute Genomics Platform"/>
            <consortium name="The Broad Institute Genome Sequencing Center for Infectious Disease"/>
            <person name="Wu L."/>
            <person name="Ma J."/>
        </authorList>
    </citation>
    <scope>NUCLEOTIDE SEQUENCE [LARGE SCALE GENOMIC DNA]</scope>
    <source>
        <strain evidence="8">KCTC 42498</strain>
    </source>
</reference>
<dbReference type="PROSITE" id="PS00070">
    <property type="entry name" value="ALDEHYDE_DEHYDR_CYS"/>
    <property type="match status" value="1"/>
</dbReference>
<dbReference type="InterPro" id="IPR016161">
    <property type="entry name" value="Ald_DH/histidinol_DH"/>
</dbReference>
<evidence type="ECO:0000313" key="8">
    <source>
        <dbReference type="Proteomes" id="UP001597544"/>
    </source>
</evidence>
<dbReference type="CDD" id="cd07136">
    <property type="entry name" value="ALDH_YwdH-P39616"/>
    <property type="match status" value="1"/>
</dbReference>
<dbReference type="InterPro" id="IPR029510">
    <property type="entry name" value="Ald_DH_CS_GLU"/>
</dbReference>
<dbReference type="PIRSF" id="PIRSF036492">
    <property type="entry name" value="ALDH"/>
    <property type="match status" value="1"/>
</dbReference>
<evidence type="ECO:0000259" key="6">
    <source>
        <dbReference type="Pfam" id="PF00171"/>
    </source>
</evidence>
<dbReference type="Gene3D" id="3.40.605.10">
    <property type="entry name" value="Aldehyde Dehydrogenase, Chain A, domain 1"/>
    <property type="match status" value="1"/>
</dbReference>
<comment type="similarity">
    <text evidence="1 3 5">Belongs to the aldehyde dehydrogenase family.</text>
</comment>
<dbReference type="PANTHER" id="PTHR43570:SF16">
    <property type="entry name" value="ALDEHYDE DEHYDROGENASE TYPE III, ISOFORM Q"/>
    <property type="match status" value="1"/>
</dbReference>
<proteinExistence type="inferred from homology"/>
<feature type="active site" evidence="4">
    <location>
        <position position="228"/>
    </location>
</feature>
<dbReference type="Pfam" id="PF00171">
    <property type="entry name" value="Aldedh"/>
    <property type="match status" value="1"/>
</dbReference>
<protein>
    <recommendedName>
        <fullName evidence="3">Aldehyde dehydrogenase</fullName>
    </recommendedName>
</protein>
<feature type="domain" description="Aldehyde dehydrogenase" evidence="6">
    <location>
        <begin position="10"/>
        <end position="446"/>
    </location>
</feature>
<evidence type="ECO:0000256" key="5">
    <source>
        <dbReference type="RuleBase" id="RU003345"/>
    </source>
</evidence>
<accession>A0ABW5INU9</accession>
<comment type="caution">
    <text evidence="7">The sequence shown here is derived from an EMBL/GenBank/DDBJ whole genome shotgun (WGS) entry which is preliminary data.</text>
</comment>
<gene>
    <name evidence="7" type="ORF">ACFSRY_14745</name>
</gene>
<dbReference type="InterPro" id="IPR016163">
    <property type="entry name" value="Ald_DH_C"/>
</dbReference>
<dbReference type="PANTHER" id="PTHR43570">
    <property type="entry name" value="ALDEHYDE DEHYDROGENASE"/>
    <property type="match status" value="1"/>
</dbReference>
<dbReference type="InterPro" id="IPR015590">
    <property type="entry name" value="Aldehyde_DH_dom"/>
</dbReference>
<dbReference type="Gene3D" id="3.40.309.10">
    <property type="entry name" value="Aldehyde Dehydrogenase, Chain A, domain 2"/>
    <property type="match status" value="1"/>
</dbReference>
<evidence type="ECO:0000256" key="4">
    <source>
        <dbReference type="PROSITE-ProRule" id="PRU10007"/>
    </source>
</evidence>
<dbReference type="RefSeq" id="WP_377509230.1">
    <property type="nucleotide sequence ID" value="NZ_JBHULU010000021.1"/>
</dbReference>
<dbReference type="SUPFAM" id="SSF53720">
    <property type="entry name" value="ALDH-like"/>
    <property type="match status" value="1"/>
</dbReference>
<evidence type="ECO:0000313" key="7">
    <source>
        <dbReference type="EMBL" id="MFD2515128.1"/>
    </source>
</evidence>
<dbReference type="PROSITE" id="PS00687">
    <property type="entry name" value="ALDEHYDE_DEHYDR_GLU"/>
    <property type="match status" value="1"/>
</dbReference>
<evidence type="ECO:0000256" key="1">
    <source>
        <dbReference type="ARBA" id="ARBA00009986"/>
    </source>
</evidence>
<sequence>MDKPTHEAKTTPSPPETAKERVQQLVQKQRSFFEGHGTLDVEFRKQQLQILQKAIRKNEQKIIDAMYADFRKPPFESFATEIGFTEIELKHTLKNLKKWAKPKRVKETILNFPAKSYIYPKPYGVALIIAPWNYPFQLMLAPLIGAMAAGNCTILKPSEITPNTSAVIAEIIRQNYSEEYIAVVEGGVETTQHLLDERFNYIFFTGSTKVGKIIMQAAAKTLTPVTLELGGKSPAIVTEDADLELAARRITWGKFINAGQTCVAPDYVLVQEQVKEEFIQLVSQTIHNFYGDDPSKSPDFARIVNRSHYNRLKSYLQDGNMRTGGETDENSFYIAPTVLDQVTWQHPVMQEEIFGPILPVLSFTSLNDAIETVNGGEKPLALYLFSSSKNKQDVVLRCAHFGGGCVNDTLSHLANPNLPFGGIGESGMGSYHGQTSFDLFSHQKSVLHRGTWLDLPLRYPPYADRLKQLQKFFKWL</sequence>
<dbReference type="Proteomes" id="UP001597544">
    <property type="component" value="Unassembled WGS sequence"/>
</dbReference>
<dbReference type="EMBL" id="JBHULU010000021">
    <property type="protein sequence ID" value="MFD2515128.1"/>
    <property type="molecule type" value="Genomic_DNA"/>
</dbReference>
<dbReference type="InterPro" id="IPR016162">
    <property type="entry name" value="Ald_DH_N"/>
</dbReference>
<evidence type="ECO:0000256" key="3">
    <source>
        <dbReference type="PIRNR" id="PIRNR036492"/>
    </source>
</evidence>
<dbReference type="InterPro" id="IPR012394">
    <property type="entry name" value="Aldehyde_DH_NAD(P)"/>
</dbReference>
<keyword evidence="2 3" id="KW-0560">Oxidoreductase</keyword>
<keyword evidence="8" id="KW-1185">Reference proteome</keyword>
<evidence type="ECO:0000256" key="2">
    <source>
        <dbReference type="ARBA" id="ARBA00023002"/>
    </source>
</evidence>